<sequence>MKTTTCSNLRRLSAFLLLSLFTFHSSLFAAELPRLEKRGLATQLIVDGQPFLALAGELHNSSSTSRAYMAPHWPRLAAAHLNTVLAAVPWDVIEPAEGRFDFTLVDHLIADARAHDLRLVLLWFGSWKNGLSHYAPAWVKADTARFPRARTAQGTLEILSVFSEANRDADARAYAALLRHLRETDGDRHTVIMMQVQNEVGLHADARDRSALADAAWAQPVPAALLDHLRQNRETLAPALRALWRDTGFKTAGTWADVFGRGPRAEEAFMAWHYARYTDHVAAAGKREHALPAFVNAWIVQPSDELPGEYPSGGPQAHVLDLWRAAAPHIDIFAPDVYLPNFTQICAEYARPGAPFFVPESFAGETGAANAFVAIGRFGGLGYSPFGIDSRLDEKNLADDPLVRAYAILSQLAPQILAQQTRDNIAAVSLDPQNPSERIKLGGYDLKAALFTGWRAKGVPERAYGLILATGPDEFLAVGANLQVTFATDPAGDDTVGLAQVEEGVFDASGKWIPGRRLNGDEIMLDYDLGTQAAARQTGTGLRFSSPQPAIMRAKLYRFPQAK</sequence>
<comment type="caution">
    <text evidence="6">The sequence shown here is derived from an EMBL/GenBank/DDBJ whole genome shotgun (WGS) entry which is preliminary data.</text>
</comment>
<evidence type="ECO:0000313" key="7">
    <source>
        <dbReference type="Proteomes" id="UP000078486"/>
    </source>
</evidence>
<name>A0A178ICY1_9BACT</name>
<dbReference type="InterPro" id="IPR013529">
    <property type="entry name" value="Glyco_hydro_42_N"/>
</dbReference>
<accession>A0A178ICY1</accession>
<feature type="domain" description="DUF5597" evidence="5">
    <location>
        <begin position="403"/>
        <end position="523"/>
    </location>
</feature>
<protein>
    <recommendedName>
        <fullName evidence="8">Glycoside hydrolase</fullName>
    </recommendedName>
</protein>
<dbReference type="Pfam" id="PF02449">
    <property type="entry name" value="Glyco_hydro_42"/>
    <property type="match status" value="1"/>
</dbReference>
<organism evidence="6 7">
    <name type="scientific">Termitidicoccus mucosus</name>
    <dbReference type="NCBI Taxonomy" id="1184151"/>
    <lineage>
        <taxon>Bacteria</taxon>
        <taxon>Pseudomonadati</taxon>
        <taxon>Verrucomicrobiota</taxon>
        <taxon>Opitutia</taxon>
        <taxon>Opitutales</taxon>
        <taxon>Opitutaceae</taxon>
        <taxon>Termitidicoccus</taxon>
    </lineage>
</organism>
<keyword evidence="7" id="KW-1185">Reference proteome</keyword>
<dbReference type="EMBL" id="LRRQ01000191">
    <property type="protein sequence ID" value="OAM86906.1"/>
    <property type="molecule type" value="Genomic_DNA"/>
</dbReference>
<dbReference type="InterPro" id="IPR017853">
    <property type="entry name" value="GH"/>
</dbReference>
<reference evidence="6 7" key="1">
    <citation type="submission" date="2016-01" db="EMBL/GenBank/DDBJ databases">
        <title>High potential of lignocellulose degradation of a new Verrucomicrobia species.</title>
        <authorList>
            <person name="Wang Y."/>
            <person name="Shi Y."/>
            <person name="Qiu Z."/>
            <person name="Liu S."/>
            <person name="Yang H."/>
        </authorList>
    </citation>
    <scope>NUCLEOTIDE SEQUENCE [LARGE SCALE GENOMIC DNA]</scope>
    <source>
        <strain evidence="6 7">TSB47</strain>
    </source>
</reference>
<feature type="signal peptide" evidence="3">
    <location>
        <begin position="1"/>
        <end position="29"/>
    </location>
</feature>
<keyword evidence="3" id="KW-0732">Signal</keyword>
<dbReference type="STRING" id="1184151.AW736_25820"/>
<dbReference type="SUPFAM" id="SSF51445">
    <property type="entry name" value="(Trans)glycosidases"/>
    <property type="match status" value="1"/>
</dbReference>
<dbReference type="Proteomes" id="UP000078486">
    <property type="component" value="Unassembled WGS sequence"/>
</dbReference>
<evidence type="ECO:0008006" key="8">
    <source>
        <dbReference type="Google" id="ProtNLM"/>
    </source>
</evidence>
<dbReference type="GO" id="GO:0004565">
    <property type="term" value="F:beta-galactosidase activity"/>
    <property type="evidence" value="ECO:0007669"/>
    <property type="project" value="InterPro"/>
</dbReference>
<evidence type="ECO:0000256" key="1">
    <source>
        <dbReference type="ARBA" id="ARBA00022801"/>
    </source>
</evidence>
<evidence type="ECO:0000313" key="6">
    <source>
        <dbReference type="EMBL" id="OAM86906.1"/>
    </source>
</evidence>
<dbReference type="GO" id="GO:0005975">
    <property type="term" value="P:carbohydrate metabolic process"/>
    <property type="evidence" value="ECO:0007669"/>
    <property type="project" value="InterPro"/>
</dbReference>
<dbReference type="GO" id="GO:0009341">
    <property type="term" value="C:beta-galactosidase complex"/>
    <property type="evidence" value="ECO:0007669"/>
    <property type="project" value="InterPro"/>
</dbReference>
<dbReference type="AlphaFoldDB" id="A0A178ICY1"/>
<dbReference type="OrthoDB" id="9800974at2"/>
<dbReference type="Pfam" id="PF18120">
    <property type="entry name" value="DUF5597"/>
    <property type="match status" value="1"/>
</dbReference>
<feature type="chain" id="PRO_5008088633" description="Glycoside hydrolase" evidence="3">
    <location>
        <begin position="30"/>
        <end position="563"/>
    </location>
</feature>
<dbReference type="RefSeq" id="WP_068773157.1">
    <property type="nucleotide sequence ID" value="NZ_CP109796.1"/>
</dbReference>
<keyword evidence="2" id="KW-0326">Glycosidase</keyword>
<feature type="domain" description="Glycoside hydrolase family 42 N-terminal" evidence="4">
    <location>
        <begin position="76"/>
        <end position="217"/>
    </location>
</feature>
<evidence type="ECO:0000256" key="3">
    <source>
        <dbReference type="SAM" id="SignalP"/>
    </source>
</evidence>
<keyword evidence="1" id="KW-0378">Hydrolase</keyword>
<proteinExistence type="predicted"/>
<evidence type="ECO:0000259" key="5">
    <source>
        <dbReference type="Pfam" id="PF18120"/>
    </source>
</evidence>
<evidence type="ECO:0000259" key="4">
    <source>
        <dbReference type="Pfam" id="PF02449"/>
    </source>
</evidence>
<dbReference type="FunFam" id="3.20.20.80:FF:000135">
    <property type="entry name" value="Beta-galactosidase, putative, bgl35A"/>
    <property type="match status" value="1"/>
</dbReference>
<dbReference type="Gene3D" id="3.20.20.80">
    <property type="entry name" value="Glycosidases"/>
    <property type="match status" value="1"/>
</dbReference>
<dbReference type="InterPro" id="IPR040719">
    <property type="entry name" value="DUF5597"/>
</dbReference>
<evidence type="ECO:0000256" key="2">
    <source>
        <dbReference type="ARBA" id="ARBA00023295"/>
    </source>
</evidence>
<dbReference type="Gene3D" id="2.60.220.20">
    <property type="entry name" value="putative beta-Galactosidase from caulobacter crescentus"/>
    <property type="match status" value="1"/>
</dbReference>
<gene>
    <name evidence="6" type="ORF">AW736_25820</name>
</gene>